<dbReference type="Gene3D" id="3.40.50.10810">
    <property type="entry name" value="Tandem AAA-ATPase domain"/>
    <property type="match status" value="1"/>
</dbReference>
<dbReference type="SUPFAM" id="SSF52540">
    <property type="entry name" value="P-loop containing nucleoside triphosphate hydrolases"/>
    <property type="match status" value="1"/>
</dbReference>
<sequence length="162" mass="18037">MGAAWRKHCRASSLAAASEFFKLVQKDMQVLISAPAAVVPQWHEECCRILEAGWETWLQALSCDTREPLPTVDLIILDEAHHLKNSATKNEPRLARHYGVKLALTGSPKDFVSETLVALAEILAAAAEDLPREGSPSFPVLKFQLQELSEYLGEVTRPPHRR</sequence>
<dbReference type="EMBL" id="LSRX01001329">
    <property type="protein sequence ID" value="OLP80950.1"/>
    <property type="molecule type" value="Genomic_DNA"/>
</dbReference>
<accession>A0A1Q9CDE8</accession>
<dbReference type="InterPro" id="IPR038718">
    <property type="entry name" value="SNF2-like_sf"/>
</dbReference>
<evidence type="ECO:0008006" key="3">
    <source>
        <dbReference type="Google" id="ProtNLM"/>
    </source>
</evidence>
<gene>
    <name evidence="1" type="ORF">AK812_SmicGene38567</name>
</gene>
<proteinExistence type="predicted"/>
<reference evidence="1 2" key="1">
    <citation type="submission" date="2016-02" db="EMBL/GenBank/DDBJ databases">
        <title>Genome analysis of coral dinoflagellate symbionts highlights evolutionary adaptations to a symbiotic lifestyle.</title>
        <authorList>
            <person name="Aranda M."/>
            <person name="Li Y."/>
            <person name="Liew Y.J."/>
            <person name="Baumgarten S."/>
            <person name="Simakov O."/>
            <person name="Wilson M."/>
            <person name="Piel J."/>
            <person name="Ashoor H."/>
            <person name="Bougouffa S."/>
            <person name="Bajic V.B."/>
            <person name="Ryu T."/>
            <person name="Ravasi T."/>
            <person name="Bayer T."/>
            <person name="Micklem G."/>
            <person name="Kim H."/>
            <person name="Bhak J."/>
            <person name="Lajeunesse T.C."/>
            <person name="Voolstra C.R."/>
        </authorList>
    </citation>
    <scope>NUCLEOTIDE SEQUENCE [LARGE SCALE GENOMIC DNA]</scope>
    <source>
        <strain evidence="1 2">CCMP2467</strain>
    </source>
</reference>
<protein>
    <recommendedName>
        <fullName evidence="3">Helicase ATP-binding domain-containing protein</fullName>
    </recommendedName>
</protein>
<dbReference type="Proteomes" id="UP000186817">
    <property type="component" value="Unassembled WGS sequence"/>
</dbReference>
<comment type="caution">
    <text evidence="1">The sequence shown here is derived from an EMBL/GenBank/DDBJ whole genome shotgun (WGS) entry which is preliminary data.</text>
</comment>
<dbReference type="InterPro" id="IPR027417">
    <property type="entry name" value="P-loop_NTPase"/>
</dbReference>
<name>A0A1Q9CDE8_SYMMI</name>
<organism evidence="1 2">
    <name type="scientific">Symbiodinium microadriaticum</name>
    <name type="common">Dinoflagellate</name>
    <name type="synonym">Zooxanthella microadriatica</name>
    <dbReference type="NCBI Taxonomy" id="2951"/>
    <lineage>
        <taxon>Eukaryota</taxon>
        <taxon>Sar</taxon>
        <taxon>Alveolata</taxon>
        <taxon>Dinophyceae</taxon>
        <taxon>Suessiales</taxon>
        <taxon>Symbiodiniaceae</taxon>
        <taxon>Symbiodinium</taxon>
    </lineage>
</organism>
<keyword evidence="2" id="KW-1185">Reference proteome</keyword>
<dbReference type="AlphaFoldDB" id="A0A1Q9CDE8"/>
<evidence type="ECO:0000313" key="1">
    <source>
        <dbReference type="EMBL" id="OLP80950.1"/>
    </source>
</evidence>
<evidence type="ECO:0000313" key="2">
    <source>
        <dbReference type="Proteomes" id="UP000186817"/>
    </source>
</evidence>